<feature type="chain" id="PRO_5007806117" evidence="1">
    <location>
        <begin position="22"/>
        <end position="150"/>
    </location>
</feature>
<feature type="signal peptide" evidence="1">
    <location>
        <begin position="1"/>
        <end position="21"/>
    </location>
</feature>
<dbReference type="AlphaFoldDB" id="A0A139GW01"/>
<reference evidence="2 3" key="1">
    <citation type="submission" date="2015-07" db="EMBL/GenBank/DDBJ databases">
        <title>Comparative genomics of the Sigatoka disease complex on banana suggests a link between parallel evolutionary changes in Pseudocercospora fijiensis and Pseudocercospora eumusae and increased virulence on the banana host.</title>
        <authorList>
            <person name="Chang T.-C."/>
            <person name="Salvucci A."/>
            <person name="Crous P.W."/>
            <person name="Stergiopoulos I."/>
        </authorList>
    </citation>
    <scope>NUCLEOTIDE SEQUENCE [LARGE SCALE GENOMIC DNA]</scope>
    <source>
        <strain evidence="2 3">CBS 114824</strain>
    </source>
</reference>
<evidence type="ECO:0000313" key="3">
    <source>
        <dbReference type="Proteomes" id="UP000070133"/>
    </source>
</evidence>
<dbReference type="OrthoDB" id="3650120at2759"/>
<name>A0A139GW01_9PEZI</name>
<gene>
    <name evidence="2" type="ORF">AC578_3180</name>
</gene>
<dbReference type="EMBL" id="LFZN01000297">
    <property type="protein sequence ID" value="KXS94360.1"/>
    <property type="molecule type" value="Genomic_DNA"/>
</dbReference>
<keyword evidence="3" id="KW-1185">Reference proteome</keyword>
<accession>A0A139GW01</accession>
<protein>
    <submittedName>
        <fullName evidence="2">Uncharacterized protein</fullName>
    </submittedName>
</protein>
<keyword evidence="1" id="KW-0732">Signal</keyword>
<organism evidence="2 3">
    <name type="scientific">Pseudocercospora eumusae</name>
    <dbReference type="NCBI Taxonomy" id="321146"/>
    <lineage>
        <taxon>Eukaryota</taxon>
        <taxon>Fungi</taxon>
        <taxon>Dikarya</taxon>
        <taxon>Ascomycota</taxon>
        <taxon>Pezizomycotina</taxon>
        <taxon>Dothideomycetes</taxon>
        <taxon>Dothideomycetidae</taxon>
        <taxon>Mycosphaerellales</taxon>
        <taxon>Mycosphaerellaceae</taxon>
        <taxon>Pseudocercospora</taxon>
    </lineage>
</organism>
<dbReference type="Proteomes" id="UP000070133">
    <property type="component" value="Unassembled WGS sequence"/>
</dbReference>
<sequence>MRMYLFELILSSFLFASSIISLSLQPYDKLGPKQQRLALSKAPGFSQATSHYYDAAQNSVGVLFTTAGTDVEVVHFWLPLGRKVFTPPEELDRVWCEIWTAPNRTRGRNRGIPEQWKVSFSKTDGLVKFSDGHDRFWLGGKEVESYQCHS</sequence>
<evidence type="ECO:0000256" key="1">
    <source>
        <dbReference type="SAM" id="SignalP"/>
    </source>
</evidence>
<comment type="caution">
    <text evidence="2">The sequence shown here is derived from an EMBL/GenBank/DDBJ whole genome shotgun (WGS) entry which is preliminary data.</text>
</comment>
<evidence type="ECO:0000313" key="2">
    <source>
        <dbReference type="EMBL" id="KXS94360.1"/>
    </source>
</evidence>
<proteinExistence type="predicted"/>